<proteinExistence type="predicted"/>
<dbReference type="RefSeq" id="WP_125664584.1">
    <property type="nucleotide sequence ID" value="NZ_AP019308.1"/>
</dbReference>
<organism evidence="1 2">
    <name type="scientific">Paenibacillus baekrokdamisoli</name>
    <dbReference type="NCBI Taxonomy" id="1712516"/>
    <lineage>
        <taxon>Bacteria</taxon>
        <taxon>Bacillati</taxon>
        <taxon>Bacillota</taxon>
        <taxon>Bacilli</taxon>
        <taxon>Bacillales</taxon>
        <taxon>Paenibacillaceae</taxon>
        <taxon>Paenibacillus</taxon>
    </lineage>
</organism>
<sequence length="305" mass="34255">MKRIIIPLALALVLLSLGACTNHDQASNSSHPATAANLTTTINVPSAQTDTKQEEDTGLPTGAVHTDSIALYGQVYEINYWNEGEFDYTRFVIKKNKRVLFDSLKAGVTMEGGMKAAEEENIWSQGVEQNNRPAFLFTLADNRPNSASIIVEELDGSMQVTMHDNIEAWFEDVDGSGSMELVGFPSYGEVPLSPALVAIYQWKDNQYKPSPALTHHYWEARLKQRERAFQDDPSEMTLDSLLSAYLLLNKLGDAKKQFPTFSKWAAQSKVDDGFVAEYEQFLSDETTTHERDYVNWMSQVEPLQK</sequence>
<dbReference type="AlphaFoldDB" id="A0A3G9J0X5"/>
<dbReference type="KEGG" id="pbk:Back11_57510"/>
<reference evidence="1 2" key="1">
    <citation type="submission" date="2018-11" db="EMBL/GenBank/DDBJ databases">
        <title>Complete genome sequence of Paenibacillus baekrokdamisoli strain KCTC 33723.</title>
        <authorList>
            <person name="Kang S.W."/>
            <person name="Lee K.C."/>
            <person name="Kim K.K."/>
            <person name="Kim J.S."/>
            <person name="Kim D.S."/>
            <person name="Ko S.H."/>
            <person name="Yang S.H."/>
            <person name="Lee J.S."/>
        </authorList>
    </citation>
    <scope>NUCLEOTIDE SEQUENCE [LARGE SCALE GENOMIC DNA]</scope>
    <source>
        <strain evidence="1 2">KCTC 33723</strain>
    </source>
</reference>
<evidence type="ECO:0000313" key="1">
    <source>
        <dbReference type="EMBL" id="BBH24406.1"/>
    </source>
</evidence>
<evidence type="ECO:0000313" key="2">
    <source>
        <dbReference type="Proteomes" id="UP000275368"/>
    </source>
</evidence>
<dbReference type="PROSITE" id="PS51257">
    <property type="entry name" value="PROKAR_LIPOPROTEIN"/>
    <property type="match status" value="1"/>
</dbReference>
<dbReference type="OrthoDB" id="2660612at2"/>
<gene>
    <name evidence="1" type="ORF">Back11_57510</name>
</gene>
<name>A0A3G9J0X5_9BACL</name>
<dbReference type="Proteomes" id="UP000275368">
    <property type="component" value="Chromosome"/>
</dbReference>
<protein>
    <submittedName>
        <fullName evidence="1">Uncharacterized protein</fullName>
    </submittedName>
</protein>
<keyword evidence="2" id="KW-1185">Reference proteome</keyword>
<accession>A0A3G9J0X5</accession>
<dbReference type="EMBL" id="AP019308">
    <property type="protein sequence ID" value="BBH24406.1"/>
    <property type="molecule type" value="Genomic_DNA"/>
</dbReference>